<dbReference type="STRING" id="762903.Pedsa_1307"/>
<dbReference type="OrthoDB" id="9808891at2"/>
<dbReference type="KEGG" id="psn:Pedsa_1307"/>
<dbReference type="Gene3D" id="3.10.50.40">
    <property type="match status" value="1"/>
</dbReference>
<evidence type="ECO:0000256" key="3">
    <source>
        <dbReference type="ARBA" id="ARBA00006577"/>
    </source>
</evidence>
<dbReference type="AlphaFoldDB" id="F0SDX8"/>
<dbReference type="RefSeq" id="WP_013632373.1">
    <property type="nucleotide sequence ID" value="NC_015177.1"/>
</dbReference>
<evidence type="ECO:0000256" key="9">
    <source>
        <dbReference type="PROSITE-ProRule" id="PRU00277"/>
    </source>
</evidence>
<dbReference type="SUPFAM" id="SSF54534">
    <property type="entry name" value="FKBP-like"/>
    <property type="match status" value="1"/>
</dbReference>
<keyword evidence="5 9" id="KW-0697">Rotamase</keyword>
<evidence type="ECO:0000256" key="10">
    <source>
        <dbReference type="RuleBase" id="RU003915"/>
    </source>
</evidence>
<dbReference type="GO" id="GO:0005737">
    <property type="term" value="C:cytoplasm"/>
    <property type="evidence" value="ECO:0007669"/>
    <property type="project" value="UniProtKB-SubCell"/>
</dbReference>
<evidence type="ECO:0000256" key="7">
    <source>
        <dbReference type="ARBA" id="ARBA00023235"/>
    </source>
</evidence>
<accession>F0SDX8</accession>
<evidence type="ECO:0000259" key="11">
    <source>
        <dbReference type="PROSITE" id="PS50059"/>
    </source>
</evidence>
<evidence type="ECO:0000256" key="8">
    <source>
        <dbReference type="ARBA" id="ARBA00037071"/>
    </source>
</evidence>
<dbReference type="HOGENOM" id="CLU_098197_1_0_10"/>
<evidence type="ECO:0000256" key="1">
    <source>
        <dbReference type="ARBA" id="ARBA00000971"/>
    </source>
</evidence>
<keyword evidence="6" id="KW-0143">Chaperone</keyword>
<dbReference type="EMBL" id="CP002545">
    <property type="protein sequence ID" value="ADY51874.1"/>
    <property type="molecule type" value="Genomic_DNA"/>
</dbReference>
<dbReference type="PROSITE" id="PS50059">
    <property type="entry name" value="FKBP_PPIASE"/>
    <property type="match status" value="1"/>
</dbReference>
<evidence type="ECO:0000256" key="6">
    <source>
        <dbReference type="ARBA" id="ARBA00023186"/>
    </source>
</evidence>
<dbReference type="eggNOG" id="COG1047">
    <property type="taxonomic scope" value="Bacteria"/>
</dbReference>
<dbReference type="Pfam" id="PF00254">
    <property type="entry name" value="FKBP_C"/>
    <property type="match status" value="1"/>
</dbReference>
<comment type="function">
    <text evidence="8">Also involved in hydrogenase metallocenter assembly, probably by participating in the nickel insertion step. This function in hydrogenase biosynthesis requires chaperone activity and the presence of the metal-binding domain, but not PPIase activity.</text>
</comment>
<organism evidence="12 13">
    <name type="scientific">Pseudopedobacter saltans (strain ATCC 51119 / DSM 12145 / JCM 21818 / CCUG 39354 / LMG 10337 / NBRC 100064 / NCIMB 13643)</name>
    <name type="common">Pedobacter saltans</name>
    <dbReference type="NCBI Taxonomy" id="762903"/>
    <lineage>
        <taxon>Bacteria</taxon>
        <taxon>Pseudomonadati</taxon>
        <taxon>Bacteroidota</taxon>
        <taxon>Sphingobacteriia</taxon>
        <taxon>Sphingobacteriales</taxon>
        <taxon>Sphingobacteriaceae</taxon>
        <taxon>Pseudopedobacter</taxon>
    </lineage>
</organism>
<keyword evidence="7 9" id="KW-0413">Isomerase</keyword>
<name>F0SDX8_PSESL</name>
<proteinExistence type="inferred from homology"/>
<dbReference type="InterPro" id="IPR046357">
    <property type="entry name" value="PPIase_dom_sf"/>
</dbReference>
<keyword evidence="4" id="KW-0963">Cytoplasm</keyword>
<feature type="domain" description="PPIase FKBP-type" evidence="11">
    <location>
        <begin position="6"/>
        <end position="85"/>
    </location>
</feature>
<dbReference type="InterPro" id="IPR001179">
    <property type="entry name" value="PPIase_FKBP_dom"/>
</dbReference>
<evidence type="ECO:0000313" key="13">
    <source>
        <dbReference type="Proteomes" id="UP000000310"/>
    </source>
</evidence>
<evidence type="ECO:0000256" key="2">
    <source>
        <dbReference type="ARBA" id="ARBA00004496"/>
    </source>
</evidence>
<comment type="catalytic activity">
    <reaction evidence="1 9 10">
        <text>[protein]-peptidylproline (omega=180) = [protein]-peptidylproline (omega=0)</text>
        <dbReference type="Rhea" id="RHEA:16237"/>
        <dbReference type="Rhea" id="RHEA-COMP:10747"/>
        <dbReference type="Rhea" id="RHEA-COMP:10748"/>
        <dbReference type="ChEBI" id="CHEBI:83833"/>
        <dbReference type="ChEBI" id="CHEBI:83834"/>
        <dbReference type="EC" id="5.2.1.8"/>
    </reaction>
</comment>
<comment type="similarity">
    <text evidence="3 10">Belongs to the FKBP-type PPIase family.</text>
</comment>
<evidence type="ECO:0000256" key="4">
    <source>
        <dbReference type="ARBA" id="ARBA00022490"/>
    </source>
</evidence>
<evidence type="ECO:0000313" key="12">
    <source>
        <dbReference type="EMBL" id="ADY51874.1"/>
    </source>
</evidence>
<dbReference type="PANTHER" id="PTHR47861:SF3">
    <property type="entry name" value="FKBP-TYPE PEPTIDYL-PROLYL CIS-TRANS ISOMERASE SLYD"/>
    <property type="match status" value="1"/>
</dbReference>
<dbReference type="Proteomes" id="UP000000310">
    <property type="component" value="Chromosome"/>
</dbReference>
<dbReference type="PANTHER" id="PTHR47861">
    <property type="entry name" value="FKBP-TYPE PEPTIDYL-PROLYL CIS-TRANS ISOMERASE SLYD"/>
    <property type="match status" value="1"/>
</dbReference>
<dbReference type="GO" id="GO:0042026">
    <property type="term" value="P:protein refolding"/>
    <property type="evidence" value="ECO:0007669"/>
    <property type="project" value="UniProtKB-ARBA"/>
</dbReference>
<dbReference type="EC" id="5.2.1.8" evidence="10"/>
<protein>
    <recommendedName>
        <fullName evidence="10">Peptidyl-prolyl cis-trans isomerase</fullName>
        <ecNumber evidence="10">5.2.1.8</ecNumber>
    </recommendedName>
</protein>
<evidence type="ECO:0000256" key="5">
    <source>
        <dbReference type="ARBA" id="ARBA00023110"/>
    </source>
</evidence>
<reference evidence="13" key="2">
    <citation type="submission" date="2011-02" db="EMBL/GenBank/DDBJ databases">
        <title>The complete genome of Pedobacter saltans DSM 12145.</title>
        <authorList>
            <consortium name="US DOE Joint Genome Institute (JGI-PGF)"/>
            <person name="Lucas S."/>
            <person name="Copeland A."/>
            <person name="Lapidus A."/>
            <person name="Bruce D."/>
            <person name="Goodwin L."/>
            <person name="Pitluck S."/>
            <person name="Kyrpides N."/>
            <person name="Mavromatis K."/>
            <person name="Pagani I."/>
            <person name="Ivanova N."/>
            <person name="Ovchinnikova G."/>
            <person name="Lu M."/>
            <person name="Detter J.C."/>
            <person name="Han C."/>
            <person name="Land M."/>
            <person name="Hauser L."/>
            <person name="Markowitz V."/>
            <person name="Cheng J.-F."/>
            <person name="Hugenholtz P."/>
            <person name="Woyke T."/>
            <person name="Wu D."/>
            <person name="Tindall B."/>
            <person name="Pomrenke H.G."/>
            <person name="Brambilla E."/>
            <person name="Klenk H.-P."/>
            <person name="Eisen J.A."/>
        </authorList>
    </citation>
    <scope>NUCLEOTIDE SEQUENCE [LARGE SCALE GENOMIC DNA]</scope>
    <source>
        <strain evidence="13">ATCC 51119 / DSM 12145 / JCM 21818 / LMG 10337 / NBRC 100064 / NCIMB 13643</strain>
    </source>
</reference>
<reference evidence="12 13" key="1">
    <citation type="journal article" date="2011" name="Stand. Genomic Sci.">
        <title>Complete genome sequence of the gliding, heparinolytic Pedobacter saltans type strain (113).</title>
        <authorList>
            <person name="Liolios K."/>
            <person name="Sikorski J."/>
            <person name="Lu M."/>
            <person name="Nolan M."/>
            <person name="Lapidus A."/>
            <person name="Lucas S."/>
            <person name="Hammon N."/>
            <person name="Deshpande S."/>
            <person name="Cheng J.F."/>
            <person name="Tapia R."/>
            <person name="Han C."/>
            <person name="Goodwin L."/>
            <person name="Pitluck S."/>
            <person name="Huntemann M."/>
            <person name="Ivanova N."/>
            <person name="Pagani I."/>
            <person name="Mavromatis K."/>
            <person name="Ovchinikova G."/>
            <person name="Pati A."/>
            <person name="Chen A."/>
            <person name="Palaniappan K."/>
            <person name="Land M."/>
            <person name="Hauser L."/>
            <person name="Brambilla E.M."/>
            <person name="Kotsyurbenko O."/>
            <person name="Rohde M."/>
            <person name="Tindall B.J."/>
            <person name="Abt B."/>
            <person name="Goker M."/>
            <person name="Detter J.C."/>
            <person name="Woyke T."/>
            <person name="Bristow J."/>
            <person name="Eisen J.A."/>
            <person name="Markowitz V."/>
            <person name="Hugenholtz P."/>
            <person name="Klenk H.P."/>
            <person name="Kyrpides N.C."/>
        </authorList>
    </citation>
    <scope>NUCLEOTIDE SEQUENCE [LARGE SCALE GENOMIC DNA]</scope>
    <source>
        <strain evidence="13">ATCC 51119 / DSM 12145 / JCM 21818 / LMG 10337 / NBRC 100064 / NCIMB 13643</strain>
    </source>
</reference>
<dbReference type="GO" id="GO:0003755">
    <property type="term" value="F:peptidyl-prolyl cis-trans isomerase activity"/>
    <property type="evidence" value="ECO:0007669"/>
    <property type="project" value="UniProtKB-UniRule"/>
</dbReference>
<comment type="subcellular location">
    <subcellularLocation>
        <location evidence="2">Cytoplasm</location>
    </subcellularLocation>
</comment>
<sequence length="165" mass="17996">MKIDNKNVVSVTYDLYITENGEKKHVESATTDRPLVFLFGVGMMLPKFEENLIGLSIGDDYSFSLSAGDAYGEYDEAAVVSLPKDMFTNQGGLPEPGAVLPLQDNQGNQFQGRVVSIAEDGVLVDLNHPMAGHELHFNGTIQDVRPATQEELDHGHVHGEGGHHH</sequence>
<gene>
    <name evidence="12" type="ordered locus">Pedsa_1307</name>
</gene>
<keyword evidence="13" id="KW-1185">Reference proteome</keyword>